<dbReference type="InterPro" id="IPR006148">
    <property type="entry name" value="Glc/Gal-6P_isomerase"/>
</dbReference>
<dbReference type="RefSeq" id="WP_011563052.1">
    <property type="nucleotide sequence ID" value="NC_008148.1"/>
</dbReference>
<evidence type="ECO:0000256" key="6">
    <source>
        <dbReference type="ARBA" id="ARBA00020337"/>
    </source>
</evidence>
<protein>
    <recommendedName>
        <fullName evidence="6 7">6-phosphogluconolactonase</fullName>
        <shortName evidence="7">6PGL</shortName>
        <ecNumber evidence="5 7">3.1.1.31</ecNumber>
    </recommendedName>
</protein>
<dbReference type="Gene3D" id="3.40.50.1360">
    <property type="match status" value="1"/>
</dbReference>
<accession>Q1AZZ4</accession>
<dbReference type="Proteomes" id="UP000006637">
    <property type="component" value="Chromosome"/>
</dbReference>
<keyword evidence="7 9" id="KW-0378">Hydrolase</keyword>
<evidence type="ECO:0000256" key="3">
    <source>
        <dbReference type="ARBA" id="ARBA00004961"/>
    </source>
</evidence>
<dbReference type="EMBL" id="CP000386">
    <property type="protein sequence ID" value="ABG03034.1"/>
    <property type="molecule type" value="Genomic_DNA"/>
</dbReference>
<dbReference type="AlphaFoldDB" id="Q1AZZ4"/>
<dbReference type="eggNOG" id="COG0363">
    <property type="taxonomic scope" value="Bacteria"/>
</dbReference>
<gene>
    <name evidence="7" type="primary">pgl</name>
    <name evidence="9" type="ordered locus">Rxyl_0053</name>
</gene>
<evidence type="ECO:0000313" key="9">
    <source>
        <dbReference type="EMBL" id="ABG03034.1"/>
    </source>
</evidence>
<dbReference type="PANTHER" id="PTHR11054:SF0">
    <property type="entry name" value="6-PHOSPHOGLUCONOLACTONASE"/>
    <property type="match status" value="1"/>
</dbReference>
<dbReference type="NCBIfam" id="TIGR01198">
    <property type="entry name" value="pgl"/>
    <property type="match status" value="1"/>
</dbReference>
<comment type="catalytic activity">
    <reaction evidence="1 7">
        <text>6-phospho-D-glucono-1,5-lactone + H2O = 6-phospho-D-gluconate + H(+)</text>
        <dbReference type="Rhea" id="RHEA:12556"/>
        <dbReference type="ChEBI" id="CHEBI:15377"/>
        <dbReference type="ChEBI" id="CHEBI:15378"/>
        <dbReference type="ChEBI" id="CHEBI:57955"/>
        <dbReference type="ChEBI" id="CHEBI:58759"/>
        <dbReference type="EC" id="3.1.1.31"/>
    </reaction>
</comment>
<comment type="function">
    <text evidence="2 7">Hydrolysis of 6-phosphogluconolactone to 6-phosphogluconate.</text>
</comment>
<dbReference type="GO" id="GO:0017057">
    <property type="term" value="F:6-phosphogluconolactonase activity"/>
    <property type="evidence" value="ECO:0007669"/>
    <property type="project" value="UniProtKB-UniRule"/>
</dbReference>
<dbReference type="SUPFAM" id="SSF100950">
    <property type="entry name" value="NagB/RpiA/CoA transferase-like"/>
    <property type="match status" value="1"/>
</dbReference>
<comment type="pathway">
    <text evidence="3 7">Carbohydrate degradation; pentose phosphate pathway; D-ribulose 5-phosphate from D-glucose 6-phosphate (oxidative stage): step 2/3.</text>
</comment>
<dbReference type="KEGG" id="rxy:Rxyl_0053"/>
<dbReference type="PANTHER" id="PTHR11054">
    <property type="entry name" value="6-PHOSPHOGLUCONOLACTONASE"/>
    <property type="match status" value="1"/>
</dbReference>
<evidence type="ECO:0000313" key="10">
    <source>
        <dbReference type="Proteomes" id="UP000006637"/>
    </source>
</evidence>
<comment type="similarity">
    <text evidence="4 7">Belongs to the glucosamine/galactosamine-6-phosphate isomerase family. 6-phosphogluconolactonase subfamily.</text>
</comment>
<evidence type="ECO:0000259" key="8">
    <source>
        <dbReference type="Pfam" id="PF01182"/>
    </source>
</evidence>
<dbReference type="OrthoDB" id="9810967at2"/>
<sequence>MRLRVLEDPAALAAAAAREFAARAAHAVRARGRFAVALAGGSTPKAAYELLATEHAGGVDWRRVHFFFGDERPVPPDHPDSNYRMAREALLSRVPAGSVHRMRGELPPGEAARRYEEELRGFFAGERVPRFDLILLGLGEDGHTASLFPHTEALDETTRLAAANPVPELGTTRITLTLPVINAARAVIFLVSGGGKAEALRAVLGGPAGGEDPRRYPAGLVRPGGEMLWLVDRPAAALLNGG</sequence>
<keyword evidence="10" id="KW-1185">Reference proteome</keyword>
<evidence type="ECO:0000256" key="4">
    <source>
        <dbReference type="ARBA" id="ARBA00010662"/>
    </source>
</evidence>
<feature type="domain" description="Glucosamine/galactosamine-6-phosphate isomerase" evidence="8">
    <location>
        <begin position="7"/>
        <end position="229"/>
    </location>
</feature>
<evidence type="ECO:0000256" key="5">
    <source>
        <dbReference type="ARBA" id="ARBA00013198"/>
    </source>
</evidence>
<organism evidence="9 10">
    <name type="scientific">Rubrobacter xylanophilus (strain DSM 9941 / JCM 11954 / NBRC 16129 / PRD-1)</name>
    <dbReference type="NCBI Taxonomy" id="266117"/>
    <lineage>
        <taxon>Bacteria</taxon>
        <taxon>Bacillati</taxon>
        <taxon>Actinomycetota</taxon>
        <taxon>Rubrobacteria</taxon>
        <taxon>Rubrobacterales</taxon>
        <taxon>Rubrobacteraceae</taxon>
        <taxon>Rubrobacter</taxon>
    </lineage>
</organism>
<dbReference type="UniPathway" id="UPA00115">
    <property type="reaction ID" value="UER00409"/>
</dbReference>
<proteinExistence type="inferred from homology"/>
<dbReference type="STRING" id="266117.Rxyl_0053"/>
<dbReference type="InterPro" id="IPR037171">
    <property type="entry name" value="NagB/RpiA_transferase-like"/>
</dbReference>
<reference evidence="9 10" key="1">
    <citation type="submission" date="2006-06" db="EMBL/GenBank/DDBJ databases">
        <title>Complete sequence of Rubrobacter xylanophilus DSM 9941.</title>
        <authorList>
            <consortium name="US DOE Joint Genome Institute"/>
            <person name="Copeland A."/>
            <person name="Lucas S."/>
            <person name="Lapidus A."/>
            <person name="Barry K."/>
            <person name="Detter J.C."/>
            <person name="Glavina del Rio T."/>
            <person name="Hammon N."/>
            <person name="Israni S."/>
            <person name="Dalin E."/>
            <person name="Tice H."/>
            <person name="Pitluck S."/>
            <person name="Munk A.C."/>
            <person name="Brettin T."/>
            <person name="Bruce D."/>
            <person name="Han C."/>
            <person name="Tapia R."/>
            <person name="Gilna P."/>
            <person name="Schmutz J."/>
            <person name="Larimer F."/>
            <person name="Land M."/>
            <person name="Hauser L."/>
            <person name="Kyrpides N."/>
            <person name="Lykidis A."/>
            <person name="da Costa M.S."/>
            <person name="Rainey F.A."/>
            <person name="Empadinhas N."/>
            <person name="Jolivet E."/>
            <person name="Battista J.R."/>
            <person name="Richardson P."/>
        </authorList>
    </citation>
    <scope>NUCLEOTIDE SEQUENCE [LARGE SCALE GENOMIC DNA]</scope>
    <source>
        <strain evidence="10">DSM 9941 / NBRC 16129 / PRD-1</strain>
    </source>
</reference>
<dbReference type="Pfam" id="PF01182">
    <property type="entry name" value="Glucosamine_iso"/>
    <property type="match status" value="1"/>
</dbReference>
<dbReference type="EC" id="3.1.1.31" evidence="5 7"/>
<evidence type="ECO:0000256" key="1">
    <source>
        <dbReference type="ARBA" id="ARBA00000832"/>
    </source>
</evidence>
<dbReference type="HOGENOM" id="CLU_053947_2_0_11"/>
<evidence type="ECO:0000256" key="7">
    <source>
        <dbReference type="RuleBase" id="RU365095"/>
    </source>
</evidence>
<dbReference type="CDD" id="cd01400">
    <property type="entry name" value="6PGL"/>
    <property type="match status" value="1"/>
</dbReference>
<name>Q1AZZ4_RUBXD</name>
<dbReference type="InterPro" id="IPR005900">
    <property type="entry name" value="6-phosphogluconolactonase_DevB"/>
</dbReference>
<dbReference type="GO" id="GO:0005975">
    <property type="term" value="P:carbohydrate metabolic process"/>
    <property type="evidence" value="ECO:0007669"/>
    <property type="project" value="UniProtKB-UniRule"/>
</dbReference>
<dbReference type="InterPro" id="IPR039104">
    <property type="entry name" value="6PGL"/>
</dbReference>
<dbReference type="GO" id="GO:0006098">
    <property type="term" value="P:pentose-phosphate shunt"/>
    <property type="evidence" value="ECO:0007669"/>
    <property type="project" value="UniProtKB-UniPathway"/>
</dbReference>
<dbReference type="PhylomeDB" id="Q1AZZ4"/>
<evidence type="ECO:0000256" key="2">
    <source>
        <dbReference type="ARBA" id="ARBA00002681"/>
    </source>
</evidence>